<dbReference type="GO" id="GO:0009254">
    <property type="term" value="P:peptidoglycan turnover"/>
    <property type="evidence" value="ECO:0007669"/>
    <property type="project" value="UniProtKB-UniRule"/>
</dbReference>
<dbReference type="UniPathway" id="UPA00343"/>
<sequence length="369" mass="38952">MHYIGLMSGTSVDGIDAALVSLSAGSRPVLVATHAHPIAAATRGEIQALMRDGPNEIERLGELDMALGELFAEAANAVIKKAGLANKNIRAIGSHGQTLRHRPRAAHPFTLQIGNPSVIAERTGITTVADFRARDMAAGGQGAPLVPAFHHQMFHSSRRNRAIINIGGIANVTCLPADASQPVMGFDTGPGNTLLDRWIGHHHARAHDEAGQWAASGRAAQELLGELLADPYFTASPPKSTGREHFNMEWLQTHLKKLATPPSAADVQATLIQLTAQTIAQAIRGFLPQTQEAYVCGGGAHNRELMSALAGNMSGMTVATTDALGMSPDWVEAAAFAWLAHQTLEGMPGNLPSVTGARRPVILGGIYKA</sequence>
<dbReference type="SUPFAM" id="SSF53067">
    <property type="entry name" value="Actin-like ATPase domain"/>
    <property type="match status" value="1"/>
</dbReference>
<keyword evidence="1" id="KW-0119">Carbohydrate metabolism</keyword>
<proteinExistence type="inferred from homology"/>
<comment type="pathway">
    <text evidence="1">Cell wall biogenesis; peptidoglycan recycling.</text>
</comment>
<keyword evidence="1" id="KW-0808">Transferase</keyword>
<feature type="binding site" evidence="1">
    <location>
        <begin position="9"/>
        <end position="16"/>
    </location>
    <ligand>
        <name>ATP</name>
        <dbReference type="ChEBI" id="CHEBI:30616"/>
    </ligand>
</feature>
<dbReference type="EMBL" id="MFTC01000046">
    <property type="protein sequence ID" value="OGI51246.1"/>
    <property type="molecule type" value="Genomic_DNA"/>
</dbReference>
<dbReference type="PANTHER" id="PTHR30605:SF0">
    <property type="entry name" value="ANHYDRO-N-ACETYLMURAMIC ACID KINASE"/>
    <property type="match status" value="1"/>
</dbReference>
<gene>
    <name evidence="1" type="primary">anmK</name>
    <name evidence="2" type="ORF">A3A87_04730</name>
</gene>
<dbReference type="GO" id="GO:0097175">
    <property type="term" value="P:1,6-anhydro-N-acetyl-beta-muramic acid catabolic process"/>
    <property type="evidence" value="ECO:0007669"/>
    <property type="project" value="UniProtKB-UniRule"/>
</dbReference>
<keyword evidence="1" id="KW-0547">Nucleotide-binding</keyword>
<dbReference type="NCBIfam" id="NF007139">
    <property type="entry name" value="PRK09585.1-3"/>
    <property type="match status" value="1"/>
</dbReference>
<comment type="catalytic activity">
    <reaction evidence="1">
        <text>1,6-anhydro-N-acetyl-beta-muramate + ATP + H2O = N-acetyl-D-muramate 6-phosphate + ADP + H(+)</text>
        <dbReference type="Rhea" id="RHEA:24952"/>
        <dbReference type="ChEBI" id="CHEBI:15377"/>
        <dbReference type="ChEBI" id="CHEBI:15378"/>
        <dbReference type="ChEBI" id="CHEBI:30616"/>
        <dbReference type="ChEBI" id="CHEBI:58690"/>
        <dbReference type="ChEBI" id="CHEBI:58722"/>
        <dbReference type="ChEBI" id="CHEBI:456216"/>
        <dbReference type="EC" id="2.7.1.170"/>
    </reaction>
</comment>
<dbReference type="NCBIfam" id="NF007148">
    <property type="entry name" value="PRK09585.3-2"/>
    <property type="match status" value="1"/>
</dbReference>
<protein>
    <recommendedName>
        <fullName evidence="1">Anhydro-N-acetylmuramic acid kinase</fullName>
        <ecNumber evidence="1">2.7.1.170</ecNumber>
    </recommendedName>
    <alternativeName>
        <fullName evidence="1">AnhMurNAc kinase</fullName>
    </alternativeName>
</protein>
<dbReference type="InterPro" id="IPR043129">
    <property type="entry name" value="ATPase_NBD"/>
</dbReference>
<keyword evidence="1 2" id="KW-0418">Kinase</keyword>
<comment type="function">
    <text evidence="1">Catalyzes the specific phosphorylation of 1,6-anhydro-N-acetylmuramic acid (anhMurNAc) with the simultaneous cleavage of the 1,6-anhydro ring, generating MurNAc-6-P. Is required for the utilization of anhMurNAc either imported from the medium or derived from its own cell wall murein, and thus plays a role in cell wall recycling.</text>
</comment>
<dbReference type="GO" id="GO:0016773">
    <property type="term" value="F:phosphotransferase activity, alcohol group as acceptor"/>
    <property type="evidence" value="ECO:0007669"/>
    <property type="project" value="UniProtKB-UniRule"/>
</dbReference>
<evidence type="ECO:0000313" key="2">
    <source>
        <dbReference type="EMBL" id="OGI51246.1"/>
    </source>
</evidence>
<comment type="pathway">
    <text evidence="1">Amino-sugar metabolism; 1,6-anhydro-N-acetylmuramate degradation.</text>
</comment>
<keyword evidence="1" id="KW-0067">ATP-binding</keyword>
<reference evidence="2 3" key="1">
    <citation type="journal article" date="2016" name="Nat. Commun.">
        <title>Thousands of microbial genomes shed light on interconnected biogeochemical processes in an aquifer system.</title>
        <authorList>
            <person name="Anantharaman K."/>
            <person name="Brown C.T."/>
            <person name="Hug L.A."/>
            <person name="Sharon I."/>
            <person name="Castelle C.J."/>
            <person name="Probst A.J."/>
            <person name="Thomas B.C."/>
            <person name="Singh A."/>
            <person name="Wilkins M.J."/>
            <person name="Karaoz U."/>
            <person name="Brodie E.L."/>
            <person name="Williams K.H."/>
            <person name="Hubbard S.S."/>
            <person name="Banfield J.F."/>
        </authorList>
    </citation>
    <scope>NUCLEOTIDE SEQUENCE [LARGE SCALE GENOMIC DNA]</scope>
</reference>
<comment type="similarity">
    <text evidence="1">Belongs to the anhydro-N-acetylmuramic acid kinase family.</text>
</comment>
<dbReference type="GO" id="GO:0005524">
    <property type="term" value="F:ATP binding"/>
    <property type="evidence" value="ECO:0007669"/>
    <property type="project" value="UniProtKB-UniRule"/>
</dbReference>
<dbReference type="STRING" id="1817768.A3A87_04730"/>
<dbReference type="HAMAP" id="MF_01270">
    <property type="entry name" value="AnhMurNAc_kinase"/>
    <property type="match status" value="1"/>
</dbReference>
<dbReference type="AlphaFoldDB" id="A0A1F6U1K5"/>
<accession>A0A1F6U1K5</accession>
<dbReference type="InterPro" id="IPR005338">
    <property type="entry name" value="Anhydro_N_Ac-Mur_kinase"/>
</dbReference>
<name>A0A1F6U1K5_9PROT</name>
<evidence type="ECO:0000313" key="3">
    <source>
        <dbReference type="Proteomes" id="UP000179037"/>
    </source>
</evidence>
<dbReference type="Gene3D" id="3.30.420.40">
    <property type="match status" value="2"/>
</dbReference>
<evidence type="ECO:0000256" key="1">
    <source>
        <dbReference type="HAMAP-Rule" id="MF_01270"/>
    </source>
</evidence>
<dbReference type="PANTHER" id="PTHR30605">
    <property type="entry name" value="ANHYDRO-N-ACETYLMURAMIC ACID KINASE"/>
    <property type="match status" value="1"/>
</dbReference>
<dbReference type="CDD" id="cd24050">
    <property type="entry name" value="ASKHA_NBD_ANMK"/>
    <property type="match status" value="1"/>
</dbReference>
<dbReference type="Proteomes" id="UP000179037">
    <property type="component" value="Unassembled WGS sequence"/>
</dbReference>
<dbReference type="EC" id="2.7.1.170" evidence="1"/>
<dbReference type="UniPathway" id="UPA00544"/>
<dbReference type="GO" id="GO:0006040">
    <property type="term" value="P:amino sugar metabolic process"/>
    <property type="evidence" value="ECO:0007669"/>
    <property type="project" value="InterPro"/>
</dbReference>
<dbReference type="Pfam" id="PF03702">
    <property type="entry name" value="AnmK"/>
    <property type="match status" value="1"/>
</dbReference>
<dbReference type="GO" id="GO:0016301">
    <property type="term" value="F:kinase activity"/>
    <property type="evidence" value="ECO:0007669"/>
    <property type="project" value="UniProtKB-KW"/>
</dbReference>
<comment type="caution">
    <text evidence="2">The sequence shown here is derived from an EMBL/GenBank/DDBJ whole genome shotgun (WGS) entry which is preliminary data.</text>
</comment>
<organism evidence="2 3">
    <name type="scientific">Candidatus Muproteobacteria bacterium RIFCSPLOWO2_01_FULL_60_18</name>
    <dbReference type="NCBI Taxonomy" id="1817768"/>
    <lineage>
        <taxon>Bacteria</taxon>
        <taxon>Pseudomonadati</taxon>
        <taxon>Pseudomonadota</taxon>
        <taxon>Candidatus Muproteobacteria</taxon>
    </lineage>
</organism>